<dbReference type="InterPro" id="IPR051462">
    <property type="entry name" value="CBS_domain-containing"/>
</dbReference>
<dbReference type="InterPro" id="IPR002912">
    <property type="entry name" value="ACT_dom"/>
</dbReference>
<gene>
    <name evidence="5" type="ORF">GBA63_06940</name>
</gene>
<dbReference type="Gene3D" id="3.10.580.10">
    <property type="entry name" value="CBS-domain"/>
    <property type="match status" value="1"/>
</dbReference>
<evidence type="ECO:0000259" key="4">
    <source>
        <dbReference type="PROSITE" id="PS51671"/>
    </source>
</evidence>
<dbReference type="InterPro" id="IPR000644">
    <property type="entry name" value="CBS_dom"/>
</dbReference>
<dbReference type="EMBL" id="CP045119">
    <property type="protein sequence ID" value="QIN82412.1"/>
    <property type="molecule type" value="Genomic_DNA"/>
</dbReference>
<keyword evidence="6" id="KW-1185">Reference proteome</keyword>
<dbReference type="InterPro" id="IPR046342">
    <property type="entry name" value="CBS_dom_sf"/>
</dbReference>
<feature type="domain" description="ACT" evidence="4">
    <location>
        <begin position="139"/>
        <end position="212"/>
    </location>
</feature>
<evidence type="ECO:0000256" key="1">
    <source>
        <dbReference type="ARBA" id="ARBA00022737"/>
    </source>
</evidence>
<dbReference type="Pfam" id="PF01842">
    <property type="entry name" value="ACT"/>
    <property type="match status" value="1"/>
</dbReference>
<dbReference type="PROSITE" id="PS51371">
    <property type="entry name" value="CBS"/>
    <property type="match status" value="2"/>
</dbReference>
<feature type="domain" description="CBS" evidence="3">
    <location>
        <begin position="8"/>
        <end position="65"/>
    </location>
</feature>
<dbReference type="SUPFAM" id="SSF55021">
    <property type="entry name" value="ACT-like"/>
    <property type="match status" value="1"/>
</dbReference>
<dbReference type="PANTHER" id="PTHR48108">
    <property type="entry name" value="CBS DOMAIN-CONTAINING PROTEIN CBSX2, CHLOROPLASTIC"/>
    <property type="match status" value="1"/>
</dbReference>
<proteinExistence type="predicted"/>
<name>A0A6G8Q7J5_9ACTN</name>
<sequence length="220" mass="23966">MLRVRDSMTRDVVTLGPDASAAEAWRLCREKNIRHLPVVDEGRLVGLVSDRDLRDTSPPRGSTGERDALNWSRLGDIMTTGLATIHPLDTIDHAARELNDRRIGCLPVVADGELVGIITSSDMMQTLIELVGARDRGSWVEVEVPNEPGQLADVTDVIREKKVNIGGVFLSPAGRASNRLIVLRLETTNPSGIVKALENAGYNVTTVEASRNPEPTLEES</sequence>
<evidence type="ECO:0000313" key="6">
    <source>
        <dbReference type="Proteomes" id="UP000501452"/>
    </source>
</evidence>
<dbReference type="PROSITE" id="PS51671">
    <property type="entry name" value="ACT"/>
    <property type="match status" value="1"/>
</dbReference>
<dbReference type="RefSeq" id="WP_166174724.1">
    <property type="nucleotide sequence ID" value="NZ_CP045119.1"/>
</dbReference>
<feature type="domain" description="CBS" evidence="3">
    <location>
        <begin position="78"/>
        <end position="136"/>
    </location>
</feature>
<dbReference type="Gene3D" id="3.30.2130.10">
    <property type="entry name" value="VC0802-like"/>
    <property type="match status" value="1"/>
</dbReference>
<dbReference type="Proteomes" id="UP000501452">
    <property type="component" value="Chromosome"/>
</dbReference>
<organism evidence="5 6">
    <name type="scientific">Rubrobacter tropicus</name>
    <dbReference type="NCBI Taxonomy" id="2653851"/>
    <lineage>
        <taxon>Bacteria</taxon>
        <taxon>Bacillati</taxon>
        <taxon>Actinomycetota</taxon>
        <taxon>Rubrobacteria</taxon>
        <taxon>Rubrobacterales</taxon>
        <taxon>Rubrobacteraceae</taxon>
        <taxon>Rubrobacter</taxon>
    </lineage>
</organism>
<evidence type="ECO:0000313" key="5">
    <source>
        <dbReference type="EMBL" id="QIN82412.1"/>
    </source>
</evidence>
<dbReference type="SUPFAM" id="SSF54631">
    <property type="entry name" value="CBS-domain pair"/>
    <property type="match status" value="1"/>
</dbReference>
<dbReference type="PANTHER" id="PTHR48108:SF2">
    <property type="entry name" value="ACETOIN UTILIZATION PROTEIN ACUB"/>
    <property type="match status" value="1"/>
</dbReference>
<dbReference type="Pfam" id="PF00571">
    <property type="entry name" value="CBS"/>
    <property type="match status" value="2"/>
</dbReference>
<dbReference type="KEGG" id="rub:GBA63_06940"/>
<keyword evidence="2" id="KW-0129">CBS domain</keyword>
<accession>A0A6G8Q7J5</accession>
<dbReference type="AlphaFoldDB" id="A0A6G8Q7J5"/>
<evidence type="ECO:0000256" key="2">
    <source>
        <dbReference type="PROSITE-ProRule" id="PRU00703"/>
    </source>
</evidence>
<reference evidence="5 6" key="1">
    <citation type="submission" date="2019-10" db="EMBL/GenBank/DDBJ databases">
        <title>Rubrobacter sp nov SCSIO 52090 isolated from a deep-sea sediment in the South China Sea.</title>
        <authorList>
            <person name="Chen R.W."/>
        </authorList>
    </citation>
    <scope>NUCLEOTIDE SEQUENCE [LARGE SCALE GENOMIC DNA]</scope>
    <source>
        <strain evidence="5 6">SCSIO 52909</strain>
    </source>
</reference>
<dbReference type="CDD" id="cd04584">
    <property type="entry name" value="CBS_pair_AcuB_like"/>
    <property type="match status" value="1"/>
</dbReference>
<keyword evidence="1" id="KW-0677">Repeat</keyword>
<dbReference type="SMART" id="SM00116">
    <property type="entry name" value="CBS"/>
    <property type="match status" value="2"/>
</dbReference>
<evidence type="ECO:0000259" key="3">
    <source>
        <dbReference type="PROSITE" id="PS51371"/>
    </source>
</evidence>
<dbReference type="InterPro" id="IPR045865">
    <property type="entry name" value="ACT-like_dom_sf"/>
</dbReference>
<protein>
    <submittedName>
        <fullName evidence="5">CBS domain-containing protein</fullName>
    </submittedName>
</protein>